<comment type="caution">
    <text evidence="2">The sequence shown here is derived from an EMBL/GenBank/DDBJ whole genome shotgun (WGS) entry which is preliminary data.</text>
</comment>
<reference evidence="2 3" key="1">
    <citation type="journal article" date="2024" name="Dis. Aquat. Organ.">
        <title>Francisella sciaenopsi sp. nov. isolated from diseased red drum Sciaenops ocellatus in Florida, USA.</title>
        <authorList>
            <person name="Kawahara M."/>
            <person name="Cody T.T."/>
            <person name="Yanong R.P.E."/>
            <person name="Henderson E."/>
            <person name="Yazdi Z."/>
            <person name="Soto E."/>
        </authorList>
    </citation>
    <scope>NUCLEOTIDE SEQUENCE [LARGE SCALE GENOMIC DNA]</scope>
    <source>
        <strain evidence="2 3">R22-20-7</strain>
    </source>
</reference>
<keyword evidence="3" id="KW-1185">Reference proteome</keyword>
<dbReference type="InterPro" id="IPR036291">
    <property type="entry name" value="NAD(P)-bd_dom_sf"/>
</dbReference>
<gene>
    <name evidence="2" type="ORF">fsci_19210</name>
</gene>
<dbReference type="PANTHER" id="PTHR43750">
    <property type="entry name" value="UDP-GLUCOSE 6-DEHYDROGENASE TUAD"/>
    <property type="match status" value="1"/>
</dbReference>
<dbReference type="SUPFAM" id="SSF51735">
    <property type="entry name" value="NAD(P)-binding Rossmann-fold domains"/>
    <property type="match status" value="1"/>
</dbReference>
<accession>A0ABQ6PIM6</accession>
<dbReference type="RefSeq" id="WP_407878117.1">
    <property type="nucleotide sequence ID" value="NZ_BTHG01000010.1"/>
</dbReference>
<dbReference type="EMBL" id="BTHG01000010">
    <property type="protein sequence ID" value="GMN90433.1"/>
    <property type="molecule type" value="Genomic_DNA"/>
</dbReference>
<dbReference type="PANTHER" id="PTHR43750:SF2">
    <property type="entry name" value="UDP-GLUCOSE 6-DEHYDROGENASE"/>
    <property type="match status" value="1"/>
</dbReference>
<sequence>MLSKGTVPIGYTVSVKQKFVTNNIIYSPEFLREGKALYDNLYPSRIIMGEQTDRARVFANLLAQGAIKLDVERLFMNPTEAEAVKLF</sequence>
<evidence type="ECO:0000259" key="1">
    <source>
        <dbReference type="Pfam" id="PF03721"/>
    </source>
</evidence>
<dbReference type="InterPro" id="IPR001732">
    <property type="entry name" value="UDP-Glc/GDP-Man_DH_N"/>
</dbReference>
<dbReference type="Proteomes" id="UP001628164">
    <property type="component" value="Unassembled WGS sequence"/>
</dbReference>
<protein>
    <recommendedName>
        <fullName evidence="1">UDP-glucose/GDP-mannose dehydrogenase N-terminal domain-containing protein</fullName>
    </recommendedName>
</protein>
<evidence type="ECO:0000313" key="3">
    <source>
        <dbReference type="Proteomes" id="UP001628164"/>
    </source>
</evidence>
<dbReference type="Gene3D" id="3.40.50.720">
    <property type="entry name" value="NAD(P)-binding Rossmann-like Domain"/>
    <property type="match status" value="1"/>
</dbReference>
<dbReference type="Pfam" id="PF03721">
    <property type="entry name" value="UDPG_MGDP_dh_N"/>
    <property type="match status" value="1"/>
</dbReference>
<name>A0ABQ6PIM6_9GAMM</name>
<proteinExistence type="predicted"/>
<evidence type="ECO:0000313" key="2">
    <source>
        <dbReference type="EMBL" id="GMN90433.1"/>
    </source>
</evidence>
<organism evidence="2 3">
    <name type="scientific">Francisella sciaenopsi</name>
    <dbReference type="NCBI Taxonomy" id="3055034"/>
    <lineage>
        <taxon>Bacteria</taxon>
        <taxon>Pseudomonadati</taxon>
        <taxon>Pseudomonadota</taxon>
        <taxon>Gammaproteobacteria</taxon>
        <taxon>Thiotrichales</taxon>
        <taxon>Francisellaceae</taxon>
        <taxon>Francisella</taxon>
    </lineage>
</organism>
<feature type="domain" description="UDP-glucose/GDP-mannose dehydrogenase N-terminal" evidence="1">
    <location>
        <begin position="17"/>
        <end position="56"/>
    </location>
</feature>